<dbReference type="InterPro" id="IPR020802">
    <property type="entry name" value="TesA-like"/>
</dbReference>
<evidence type="ECO:0000313" key="4">
    <source>
        <dbReference type="EMBL" id="AGY58065.1"/>
    </source>
</evidence>
<feature type="domain" description="Carrier" evidence="3">
    <location>
        <begin position="454"/>
        <end position="530"/>
    </location>
</feature>
<dbReference type="Gene3D" id="1.10.1200.10">
    <property type="entry name" value="ACP-like"/>
    <property type="match status" value="1"/>
</dbReference>
<keyword evidence="5" id="KW-1185">Reference proteome</keyword>
<evidence type="ECO:0000256" key="2">
    <source>
        <dbReference type="ARBA" id="ARBA00022679"/>
    </source>
</evidence>
<name>U5QK59_GLOK1</name>
<dbReference type="InterPro" id="IPR009081">
    <property type="entry name" value="PP-bd_ACP"/>
</dbReference>
<keyword evidence="1" id="KW-0328">Glycosyltransferase</keyword>
<proteinExistence type="predicted"/>
<dbReference type="PANTHER" id="PTHR12526:SF510">
    <property type="entry name" value="D-INOSITOL 3-PHOSPHATE GLYCOSYLTRANSFERASE"/>
    <property type="match status" value="1"/>
</dbReference>
<dbReference type="AlphaFoldDB" id="U5QK59"/>
<dbReference type="CDD" id="cd03801">
    <property type="entry name" value="GT4_PimA-like"/>
    <property type="match status" value="1"/>
</dbReference>
<dbReference type="KEGG" id="glj:GKIL_1819"/>
<dbReference type="InterPro" id="IPR036736">
    <property type="entry name" value="ACP-like_sf"/>
</dbReference>
<reference evidence="4 5" key="1">
    <citation type="journal article" date="2013" name="PLoS ONE">
        <title>Cultivation and Complete Genome Sequencing of Gloeobacter kilaueensis sp. nov., from a Lava Cave in Kilauea Caldera, Hawai'i.</title>
        <authorList>
            <person name="Saw J.H."/>
            <person name="Schatz M."/>
            <person name="Brown M.V."/>
            <person name="Kunkel D.D."/>
            <person name="Foster J.S."/>
            <person name="Shick H."/>
            <person name="Christensen S."/>
            <person name="Hou S."/>
            <person name="Wan X."/>
            <person name="Donachie S.P."/>
        </authorList>
    </citation>
    <scope>NUCLEOTIDE SEQUENCE [LARGE SCALE GENOMIC DNA]</scope>
    <source>
        <strain evidence="5">JS</strain>
    </source>
</reference>
<dbReference type="PANTHER" id="PTHR12526">
    <property type="entry name" value="GLYCOSYLTRANSFERASE"/>
    <property type="match status" value="1"/>
</dbReference>
<dbReference type="GO" id="GO:0016757">
    <property type="term" value="F:glycosyltransferase activity"/>
    <property type="evidence" value="ECO:0007669"/>
    <property type="project" value="UniProtKB-KW"/>
</dbReference>
<dbReference type="SUPFAM" id="SSF53756">
    <property type="entry name" value="UDP-Glycosyltransferase/glycogen phosphorylase"/>
    <property type="match status" value="1"/>
</dbReference>
<evidence type="ECO:0000259" key="3">
    <source>
        <dbReference type="PROSITE" id="PS50075"/>
    </source>
</evidence>
<sequence>MKILLAMNLPYFGDPGFNNGATKANRYLLEGLAASGHRVIAVVPTLEAAKSRLNEVEYLTGLAAQGVTVSKTGSLYTYLLNGVEVHAVGEMAGLRPHLSEQIVQFAPDWVLVSCEDWAQGLLELALKSCPGRVVYLCLSPTYLPFGPQAFVPNDFTTELLGQTAAIVAGSRFIERYIRQWSGLEAAMFYWPSYEPGPFPRFGRFDGGFVTMINPCDVKGIDIFLDLARHFSQIDFAVVPTWGTTAEDRAALAQLPNVHLLKAVENIDEIFERTRILLMPTLFPEGVGLTTVEAMLRGIPVLASDVGALPEMKLGVDFLLPVQPIEQFSDDFDPNLIPKPVVPEQDSGPWLVALERLLTDRAFYEELSETSRTRALEFVGSLSVEPFERLLENLEAQAAAVPVASALGEQQVLEELGELSPEQQELLLLWMSQQEVDSPGEDSSTNGAEPPLVSWKRTALKSALVEIWEALLPGRRVTLESDFFALGGNAVLLEELLERVARQVGQPVSPDALPSGRLTIADLAEAISHQTSLLGTMLNHRKSEQLQSQEQPLLVHLRPTGERPPLFFAAPLGGTFASTVVIGLLDLARQLPPGQPFYGLQAPALATGDEQQAEFSYLATRLEAIVEASVRQIQAVQPAGPYYLGGFCSGGLLAMEIAQSLRRQNQAVANVVLLDPLLPETPAPSADEARQDWEAASLAWFAGRDLGESGWDVAELYRLLSALPEPERWPYLCAKVKAAALVPADTTPAELEWLWQAKRTNEQIVARLVGNYPPRFYTGPVTILVSEQMGRTNSDALLDELRHFLRGPLQVQAIQGDHGTLFLPQYLQALADSIYNSLSFPTSNRSWTSNSSPT</sequence>
<accession>U5QK59</accession>
<dbReference type="Proteomes" id="UP000017396">
    <property type="component" value="Chromosome"/>
</dbReference>
<dbReference type="eggNOG" id="COG3319">
    <property type="taxonomic scope" value="Bacteria"/>
</dbReference>
<evidence type="ECO:0000256" key="1">
    <source>
        <dbReference type="ARBA" id="ARBA00022676"/>
    </source>
</evidence>
<dbReference type="STRING" id="1183438.GKIL_1819"/>
<dbReference type="OrthoDB" id="504230at2"/>
<organism evidence="4 5">
    <name type="scientific">Gloeobacter kilaueensis (strain ATCC BAA-2537 / CCAP 1431/1 / ULC 316 / JS1)</name>
    <dbReference type="NCBI Taxonomy" id="1183438"/>
    <lineage>
        <taxon>Bacteria</taxon>
        <taxon>Bacillati</taxon>
        <taxon>Cyanobacteriota</taxon>
        <taxon>Cyanophyceae</taxon>
        <taxon>Gloeobacterales</taxon>
        <taxon>Gloeobacteraceae</taxon>
        <taxon>Gloeobacter</taxon>
    </lineage>
</organism>
<gene>
    <name evidence="4" type="primary">entF</name>
    <name evidence="4" type="ORF">GKIL_1819</name>
</gene>
<dbReference type="Pfam" id="PF00975">
    <property type="entry name" value="Thioesterase"/>
    <property type="match status" value="1"/>
</dbReference>
<dbReference type="RefSeq" id="WP_023173189.1">
    <property type="nucleotide sequence ID" value="NC_022600.1"/>
</dbReference>
<dbReference type="SMART" id="SM00824">
    <property type="entry name" value="PKS_TE"/>
    <property type="match status" value="1"/>
</dbReference>
<dbReference type="eggNOG" id="COG0438">
    <property type="taxonomic scope" value="Bacteria"/>
</dbReference>
<dbReference type="Gene3D" id="3.40.50.1820">
    <property type="entry name" value="alpha/beta hydrolase"/>
    <property type="match status" value="1"/>
</dbReference>
<dbReference type="Gene3D" id="3.40.50.2000">
    <property type="entry name" value="Glycogen Phosphorylase B"/>
    <property type="match status" value="1"/>
</dbReference>
<dbReference type="Pfam" id="PF13692">
    <property type="entry name" value="Glyco_trans_1_4"/>
    <property type="match status" value="1"/>
</dbReference>
<protein>
    <submittedName>
        <fullName evidence="4">Enterobactin synthase subunit F</fullName>
    </submittedName>
</protein>
<dbReference type="InterPro" id="IPR029058">
    <property type="entry name" value="AB_hydrolase_fold"/>
</dbReference>
<dbReference type="SUPFAM" id="SSF53474">
    <property type="entry name" value="alpha/beta-Hydrolases"/>
    <property type="match status" value="1"/>
</dbReference>
<dbReference type="HOGENOM" id="CLU_334584_0_0_3"/>
<dbReference type="InterPro" id="IPR001031">
    <property type="entry name" value="Thioesterase"/>
</dbReference>
<dbReference type="SUPFAM" id="SSF47336">
    <property type="entry name" value="ACP-like"/>
    <property type="match status" value="1"/>
</dbReference>
<keyword evidence="2" id="KW-0808">Transferase</keyword>
<dbReference type="EMBL" id="CP003587">
    <property type="protein sequence ID" value="AGY58065.1"/>
    <property type="molecule type" value="Genomic_DNA"/>
</dbReference>
<evidence type="ECO:0000313" key="5">
    <source>
        <dbReference type="Proteomes" id="UP000017396"/>
    </source>
</evidence>
<dbReference type="PROSITE" id="PS50075">
    <property type="entry name" value="CARRIER"/>
    <property type="match status" value="1"/>
</dbReference>